<sequence>MGSNTSETDFHPDDLLAGRLIQAAVTGASVAMPDYISSRAVRAAVTTVIGVGGGVLIGYLNTRDEDPDNDPAVVADRMRQSIGDIGSPGGPGSDTPAGALNLDSPVRTWLILAAAVALIVLSLRLDAVVRRWLVRKLRDRGVRRPHTVLGAVASAVVFLISEASHRSHVRQVIA</sequence>
<dbReference type="EMBL" id="CP003697">
    <property type="protein sequence ID" value="AGF71273.1"/>
    <property type="molecule type" value="Genomic_DNA"/>
</dbReference>
<keyword evidence="1" id="KW-0812">Transmembrane</keyword>
<gene>
    <name evidence="2" type="ORF">A605_01295</name>
</gene>
<dbReference type="KEGG" id="chn:A605_01295"/>
<reference evidence="2 3" key="1">
    <citation type="journal article" date="2012" name="Stand. Genomic Sci.">
        <title>Genome sequence of the halotolerant bacterium Corynebacterium halotolerans type strain YIM 70093(T) (= DSM 44683(T)).</title>
        <authorList>
            <person name="Ruckert C."/>
            <person name="Albersmeier A."/>
            <person name="Al-Dilaimi A."/>
            <person name="Niehaus K."/>
            <person name="Szczepanowski R."/>
            <person name="Kalinowski J."/>
        </authorList>
    </citation>
    <scope>NUCLEOTIDE SEQUENCE [LARGE SCALE GENOMIC DNA]</scope>
    <source>
        <strain evidence="2">YIM 70093</strain>
    </source>
</reference>
<dbReference type="HOGENOM" id="CLU_117103_1_0_11"/>
<evidence type="ECO:0000313" key="3">
    <source>
        <dbReference type="Proteomes" id="UP000011723"/>
    </source>
</evidence>
<feature type="transmembrane region" description="Helical" evidence="1">
    <location>
        <begin position="106"/>
        <end position="125"/>
    </location>
</feature>
<dbReference type="AlphaFoldDB" id="M1NIL8"/>
<dbReference type="STRING" id="1121362.A605_01295"/>
<keyword evidence="3" id="KW-1185">Reference proteome</keyword>
<name>M1NIL8_9CORY</name>
<accession>M1NIL8</accession>
<keyword evidence="1" id="KW-1133">Transmembrane helix</keyword>
<feature type="transmembrane region" description="Helical" evidence="1">
    <location>
        <begin position="40"/>
        <end position="60"/>
    </location>
</feature>
<dbReference type="OrthoDB" id="4427349at2"/>
<dbReference type="RefSeq" id="WP_015399697.1">
    <property type="nucleotide sequence ID" value="NC_020302.1"/>
</dbReference>
<keyword evidence="1" id="KW-0472">Membrane</keyword>
<organism evidence="2 3">
    <name type="scientific">Corynebacterium halotolerans YIM 70093 = DSM 44683</name>
    <dbReference type="NCBI Taxonomy" id="1121362"/>
    <lineage>
        <taxon>Bacteria</taxon>
        <taxon>Bacillati</taxon>
        <taxon>Actinomycetota</taxon>
        <taxon>Actinomycetes</taxon>
        <taxon>Mycobacteriales</taxon>
        <taxon>Corynebacteriaceae</taxon>
        <taxon>Corynebacterium</taxon>
    </lineage>
</organism>
<dbReference type="Proteomes" id="UP000011723">
    <property type="component" value="Chromosome"/>
</dbReference>
<proteinExistence type="predicted"/>
<evidence type="ECO:0000256" key="1">
    <source>
        <dbReference type="SAM" id="Phobius"/>
    </source>
</evidence>
<evidence type="ECO:0000313" key="2">
    <source>
        <dbReference type="EMBL" id="AGF71273.1"/>
    </source>
</evidence>
<protein>
    <submittedName>
        <fullName evidence="2">Uncharacterized protein</fullName>
    </submittedName>
</protein>
<dbReference type="PATRIC" id="fig|1121362.3.peg.251"/>
<dbReference type="eggNOG" id="ENOG50321B6">
    <property type="taxonomic scope" value="Bacteria"/>
</dbReference>